<evidence type="ECO:0000313" key="1">
    <source>
        <dbReference type="EMBL" id="KAJ9076582.1"/>
    </source>
</evidence>
<name>A0ACC2TPQ7_9FUNG</name>
<organism evidence="1 2">
    <name type="scientific">Entomophthora muscae</name>
    <dbReference type="NCBI Taxonomy" id="34485"/>
    <lineage>
        <taxon>Eukaryota</taxon>
        <taxon>Fungi</taxon>
        <taxon>Fungi incertae sedis</taxon>
        <taxon>Zoopagomycota</taxon>
        <taxon>Entomophthoromycotina</taxon>
        <taxon>Entomophthoromycetes</taxon>
        <taxon>Entomophthorales</taxon>
        <taxon>Entomophthoraceae</taxon>
        <taxon>Entomophthora</taxon>
    </lineage>
</organism>
<reference evidence="1" key="1">
    <citation type="submission" date="2022-04" db="EMBL/GenBank/DDBJ databases">
        <title>Genome of the entomopathogenic fungus Entomophthora muscae.</title>
        <authorList>
            <person name="Elya C."/>
            <person name="Lovett B.R."/>
            <person name="Lee E."/>
            <person name="Macias A.M."/>
            <person name="Hajek A.E."/>
            <person name="De Bivort B.L."/>
            <person name="Kasson M.T."/>
            <person name="De Fine Licht H.H."/>
            <person name="Stajich J.E."/>
        </authorList>
    </citation>
    <scope>NUCLEOTIDE SEQUENCE</scope>
    <source>
        <strain evidence="1">Berkeley</strain>
    </source>
</reference>
<dbReference type="Proteomes" id="UP001165960">
    <property type="component" value="Unassembled WGS sequence"/>
</dbReference>
<keyword evidence="2" id="KW-1185">Reference proteome</keyword>
<evidence type="ECO:0000313" key="2">
    <source>
        <dbReference type="Proteomes" id="UP001165960"/>
    </source>
</evidence>
<gene>
    <name evidence="1" type="ORF">DSO57_1024584</name>
</gene>
<comment type="caution">
    <text evidence="1">The sequence shown here is derived from an EMBL/GenBank/DDBJ whole genome shotgun (WGS) entry which is preliminary data.</text>
</comment>
<proteinExistence type="predicted"/>
<protein>
    <submittedName>
        <fullName evidence="1">Uncharacterized protein</fullName>
    </submittedName>
</protein>
<sequence>MVLTCASAAGPLTHSKRAKAPIAPGFMELPTKKVASKKQAKASVCPPMLTTPLLALPLCLCLLLCPRLALPLVWALLWFPLLACFLGLSLLGLWPCLPLCWQSLPPGCILPLGFLSPIGVVSPWALLPLGGGVPWFPPRVLAYTGEGLDPLVAYVHEDLVPEILLPQEVVFHKQDIARAYRLIKNLTNRDLLALVAIASQVASS</sequence>
<accession>A0ACC2TPQ7</accession>
<dbReference type="EMBL" id="QTSX02002263">
    <property type="protein sequence ID" value="KAJ9076582.1"/>
    <property type="molecule type" value="Genomic_DNA"/>
</dbReference>